<keyword evidence="2 5" id="KW-0732">Signal</keyword>
<dbReference type="Gene3D" id="1.10.1400.10">
    <property type="match status" value="1"/>
</dbReference>
<feature type="signal peptide" evidence="5">
    <location>
        <begin position="1"/>
        <end position="25"/>
    </location>
</feature>
<organism evidence="6 7">
    <name type="scientific">Nonomuraea soli</name>
    <dbReference type="NCBI Taxonomy" id="1032476"/>
    <lineage>
        <taxon>Bacteria</taxon>
        <taxon>Bacillati</taxon>
        <taxon>Actinomycetota</taxon>
        <taxon>Actinomycetes</taxon>
        <taxon>Streptosporangiales</taxon>
        <taxon>Streptosporangiaceae</taxon>
        <taxon>Nonomuraea</taxon>
    </lineage>
</organism>
<dbReference type="GO" id="GO:0017000">
    <property type="term" value="P:antibiotic biosynthetic process"/>
    <property type="evidence" value="ECO:0007669"/>
    <property type="project" value="InterPro"/>
</dbReference>
<keyword evidence="3 6" id="KW-0378">Hydrolase</keyword>
<dbReference type="InterPro" id="IPR023343">
    <property type="entry name" value="Penicillin_amidase_dom1"/>
</dbReference>
<dbReference type="PANTHER" id="PTHR34218:SF3">
    <property type="entry name" value="ACYL-HOMOSERINE LACTONE ACYLASE PVDQ"/>
    <property type="match status" value="1"/>
</dbReference>
<feature type="chain" id="PRO_5031329723" evidence="5">
    <location>
        <begin position="26"/>
        <end position="787"/>
    </location>
</feature>
<keyword evidence="7" id="KW-1185">Reference proteome</keyword>
<gene>
    <name evidence="6" type="ORF">HNR30_007683</name>
</gene>
<dbReference type="InterPro" id="IPR043146">
    <property type="entry name" value="Penicillin_amidase_N_B-knob"/>
</dbReference>
<keyword evidence="4" id="KW-0865">Zymogen</keyword>
<dbReference type="InterPro" id="IPR029055">
    <property type="entry name" value="Ntn_hydrolases_N"/>
</dbReference>
<comment type="caution">
    <text evidence="6">The sequence shown here is derived from an EMBL/GenBank/DDBJ whole genome shotgun (WGS) entry which is preliminary data.</text>
</comment>
<evidence type="ECO:0000256" key="3">
    <source>
        <dbReference type="ARBA" id="ARBA00022801"/>
    </source>
</evidence>
<dbReference type="InterPro" id="IPR043147">
    <property type="entry name" value="Penicillin_amidase_A-knob"/>
</dbReference>
<sequence>MIKRLLCLLPLLSGAVTVQSTPAYSATIRYTEYGIPHITAGAYGDLGFGQGYAMAKDNLCTLANGYVTVRGERSLFFGKDGKAFGVDAEPLRVPGANVYSTADVNLDSDVYFRSVSPALDGLLAQPYPQGPRTEIFEILRGYVAGYNKAVGEGTTDTRCAGKPWLRPITERDAWLFVYARMLYGGLGQAAAGIAQADLTRGTGTAPTPDEVAAWARRFQSERQIGSNAVAAGGERSAGGRGLLLGNPHFPWHDGLRFWQSQLTLPGRLNVSGGSLLGLPGVQIGFNDKVAWSHTVSASYPFVIYDLKTIPGSPTSYLVDGQVEQMTSRDIVVPTSTGPVTRKVWSTRYGPVTTKITSLPTPWAGLLAFTIADANLTNLRAANAWFDMDHAGSVAELDQALRRNQGIPWVNTIAADSAGNAYFSDIQVVQNISDAQLDACVTVLGQLASTLSYVAILDGTRTFCLPGTDPDAIVPGIFGPAQQPAITNRTWVANSNDSPWLLNDTTRLTAYPRHQVKTGVQQDLRTRYGLTAIPALGTGLTRASMEQLVFANRFYAWELVRADVLELCRTMPLGHAPSRVGPIAVANSCDVLEAWDGRLENGSRGAVLFSRFWEHMTVGASLPEQLTKNPWATPFSAADPVATPRGVSINLGHQIDFGNALADLREAGIAYDAPWGEHHYVTRGGTRIPIHGGGGHNGGVYNVTIADWQGGYKEMNHGSSYLQAVAFDGDGCPDARGFLAYSQSENPNSPHHADQTREFSAKRWITQRFCEADILASPALRTITVTSP</sequence>
<dbReference type="Proteomes" id="UP000530928">
    <property type="component" value="Unassembled WGS sequence"/>
</dbReference>
<comment type="similarity">
    <text evidence="1">Belongs to the peptidase S45 family.</text>
</comment>
<dbReference type="InterPro" id="IPR002692">
    <property type="entry name" value="S45"/>
</dbReference>
<evidence type="ECO:0000313" key="7">
    <source>
        <dbReference type="Proteomes" id="UP000530928"/>
    </source>
</evidence>
<dbReference type="Gene3D" id="2.30.120.10">
    <property type="match status" value="1"/>
</dbReference>
<evidence type="ECO:0000256" key="5">
    <source>
        <dbReference type="SAM" id="SignalP"/>
    </source>
</evidence>
<dbReference type="AlphaFoldDB" id="A0A7W0CS66"/>
<accession>A0A7W0CS66</accession>
<dbReference type="RefSeq" id="WP_181614992.1">
    <property type="nucleotide sequence ID" value="NZ_BAABAM010000007.1"/>
</dbReference>
<dbReference type="EC" id="3.5.1.97" evidence="6"/>
<dbReference type="EMBL" id="JACDUR010000008">
    <property type="protein sequence ID" value="MBA2896292.1"/>
    <property type="molecule type" value="Genomic_DNA"/>
</dbReference>
<dbReference type="SUPFAM" id="SSF56235">
    <property type="entry name" value="N-terminal nucleophile aminohydrolases (Ntn hydrolases)"/>
    <property type="match status" value="1"/>
</dbReference>
<dbReference type="Gene3D" id="1.10.439.10">
    <property type="entry name" value="Penicillin Amidohydrolase, domain 1"/>
    <property type="match status" value="1"/>
</dbReference>
<dbReference type="Pfam" id="PF01804">
    <property type="entry name" value="Penicil_amidase"/>
    <property type="match status" value="1"/>
</dbReference>
<dbReference type="PANTHER" id="PTHR34218">
    <property type="entry name" value="PEPTIDASE S45 PENICILLIN AMIDASE"/>
    <property type="match status" value="1"/>
</dbReference>
<name>A0A7W0CS66_9ACTN</name>
<dbReference type="Gene3D" id="3.60.20.10">
    <property type="entry name" value="Glutamine Phosphoribosylpyrophosphate, subunit 1, domain 1"/>
    <property type="match status" value="1"/>
</dbReference>
<proteinExistence type="inferred from homology"/>
<evidence type="ECO:0000313" key="6">
    <source>
        <dbReference type="EMBL" id="MBA2896292.1"/>
    </source>
</evidence>
<evidence type="ECO:0000256" key="4">
    <source>
        <dbReference type="ARBA" id="ARBA00023145"/>
    </source>
</evidence>
<protein>
    <submittedName>
        <fullName evidence="6">Acyl-homoserine-lactone acylase</fullName>
        <ecNumber evidence="6">3.5.1.97</ecNumber>
    </submittedName>
</protein>
<reference evidence="6 7" key="1">
    <citation type="submission" date="2020-07" db="EMBL/GenBank/DDBJ databases">
        <title>Genomic Encyclopedia of Type Strains, Phase IV (KMG-IV): sequencing the most valuable type-strain genomes for metagenomic binning, comparative biology and taxonomic classification.</title>
        <authorList>
            <person name="Goeker M."/>
        </authorList>
    </citation>
    <scope>NUCLEOTIDE SEQUENCE [LARGE SCALE GENOMIC DNA]</scope>
    <source>
        <strain evidence="6 7">DSM 45533</strain>
    </source>
</reference>
<evidence type="ECO:0000256" key="1">
    <source>
        <dbReference type="ARBA" id="ARBA00006586"/>
    </source>
</evidence>
<evidence type="ECO:0000256" key="2">
    <source>
        <dbReference type="ARBA" id="ARBA00022729"/>
    </source>
</evidence>
<dbReference type="GO" id="GO:0016811">
    <property type="term" value="F:hydrolase activity, acting on carbon-nitrogen (but not peptide) bonds, in linear amides"/>
    <property type="evidence" value="ECO:0007669"/>
    <property type="project" value="InterPro"/>
</dbReference>